<comment type="function">
    <text evidence="4">Flagellin is the subunit protein which polymerizes to form the filaments of bacterial flagella.</text>
</comment>
<evidence type="ECO:0000256" key="1">
    <source>
        <dbReference type="ARBA" id="ARBA00005709"/>
    </source>
</evidence>
<evidence type="ECO:0000259" key="6">
    <source>
        <dbReference type="Pfam" id="PF00700"/>
    </source>
</evidence>
<dbReference type="Proteomes" id="UP000663981">
    <property type="component" value="Unassembled WGS sequence"/>
</dbReference>
<keyword evidence="4" id="KW-0964">Secreted</keyword>
<dbReference type="RefSeq" id="WP_207977019.1">
    <property type="nucleotide sequence ID" value="NZ_JAGDEL010000005.1"/>
</dbReference>
<accession>A0ABS3N1D7</accession>
<comment type="similarity">
    <text evidence="1 4">Belongs to the bacterial flagellin family.</text>
</comment>
<evidence type="ECO:0000256" key="4">
    <source>
        <dbReference type="RuleBase" id="RU362073"/>
    </source>
</evidence>
<dbReference type="InterPro" id="IPR001029">
    <property type="entry name" value="Flagellin_N"/>
</dbReference>
<organism evidence="7 8">
    <name type="scientific">Metabacillus bambusae</name>
    <dbReference type="NCBI Taxonomy" id="2795218"/>
    <lineage>
        <taxon>Bacteria</taxon>
        <taxon>Bacillati</taxon>
        <taxon>Bacillota</taxon>
        <taxon>Bacilli</taxon>
        <taxon>Bacillales</taxon>
        <taxon>Bacillaceae</taxon>
        <taxon>Metabacillus</taxon>
    </lineage>
</organism>
<proteinExistence type="inferred from homology"/>
<dbReference type="SUPFAM" id="SSF64518">
    <property type="entry name" value="Phase 1 flagellin"/>
    <property type="match status" value="2"/>
</dbReference>
<keyword evidence="8" id="KW-1185">Reference proteome</keyword>
<comment type="subcellular location">
    <subcellularLocation>
        <location evidence="4">Secreted</location>
    </subcellularLocation>
    <subcellularLocation>
        <location evidence="4">Bacterial flagellum</location>
    </subcellularLocation>
</comment>
<comment type="caution">
    <text evidence="7">The sequence shown here is derived from an EMBL/GenBank/DDBJ whole genome shotgun (WGS) entry which is preliminary data.</text>
</comment>
<reference evidence="7 8" key="1">
    <citation type="submission" date="2021-03" db="EMBL/GenBank/DDBJ databases">
        <title>Whole genome sequence of Metabacillus bambusae BG109.</title>
        <authorList>
            <person name="Jeong J.W."/>
        </authorList>
    </citation>
    <scope>NUCLEOTIDE SEQUENCE [LARGE SCALE GENOMIC DNA]</scope>
    <source>
        <strain evidence="7 8">BG109</strain>
    </source>
</reference>
<dbReference type="PANTHER" id="PTHR42792">
    <property type="entry name" value="FLAGELLIN"/>
    <property type="match status" value="1"/>
</dbReference>
<dbReference type="Pfam" id="PF00700">
    <property type="entry name" value="Flagellin_C"/>
    <property type="match status" value="1"/>
</dbReference>
<feature type="domain" description="Flagellin C-terminal" evidence="6">
    <location>
        <begin position="509"/>
        <end position="592"/>
    </location>
</feature>
<keyword evidence="7" id="KW-0969">Cilium</keyword>
<dbReference type="InterPro" id="IPR042187">
    <property type="entry name" value="Flagellin_C_sub2"/>
</dbReference>
<evidence type="ECO:0000256" key="2">
    <source>
        <dbReference type="ARBA" id="ARBA00020110"/>
    </source>
</evidence>
<feature type="domain" description="Flagellin N-terminal" evidence="5">
    <location>
        <begin position="3"/>
        <end position="141"/>
    </location>
</feature>
<protein>
    <recommendedName>
        <fullName evidence="2 4">Flagellin</fullName>
    </recommendedName>
</protein>
<dbReference type="EMBL" id="JAGDEL010000005">
    <property type="protein sequence ID" value="MBO1511733.1"/>
    <property type="molecule type" value="Genomic_DNA"/>
</dbReference>
<keyword evidence="7" id="KW-0966">Cell projection</keyword>
<gene>
    <name evidence="7" type="ORF">I7822_08635</name>
</gene>
<evidence type="ECO:0000259" key="5">
    <source>
        <dbReference type="Pfam" id="PF00669"/>
    </source>
</evidence>
<dbReference type="PANTHER" id="PTHR42792:SF2">
    <property type="entry name" value="FLAGELLIN"/>
    <property type="match status" value="1"/>
</dbReference>
<dbReference type="Gene3D" id="6.10.10.10">
    <property type="entry name" value="Flagellar export chaperone, C-terminal domain"/>
    <property type="match status" value="1"/>
</dbReference>
<dbReference type="Gene3D" id="1.20.1330.10">
    <property type="entry name" value="f41 fragment of flagellin, N-terminal domain"/>
    <property type="match status" value="2"/>
</dbReference>
<dbReference type="InterPro" id="IPR046358">
    <property type="entry name" value="Flagellin_C"/>
</dbReference>
<name>A0ABS3N1D7_9BACI</name>
<dbReference type="PRINTS" id="PR00207">
    <property type="entry name" value="FLAGELLIN"/>
</dbReference>
<keyword evidence="3 4" id="KW-0975">Bacterial flagellum</keyword>
<dbReference type="InterPro" id="IPR001492">
    <property type="entry name" value="Flagellin"/>
</dbReference>
<dbReference type="Pfam" id="PF00669">
    <property type="entry name" value="Flagellin_N"/>
    <property type="match status" value="1"/>
</dbReference>
<keyword evidence="7" id="KW-0282">Flagellum</keyword>
<evidence type="ECO:0000313" key="8">
    <source>
        <dbReference type="Proteomes" id="UP000663981"/>
    </source>
</evidence>
<sequence length="593" mass="63685">MKITHNISALNTHRILTQTGKNTSESMEKLSSGLRINQAADDAAGLAISEKMRGQIRGLEKTSRNIQDGISLLQTAEGALNETHSLLQRGRELSVQAANDTLTQEDKAAIQKEVEQIKTEIDSISKNTEFNKIKLLNRSSTSNSVKEQMLAALPGMLQNSEAMIRDYFGLTGDNQSITIFLDDSIDGASGTLAYVSASINPMTNEGTNIELHVDMSDFTSFVAPNGNDDPFNYLDRTIAHEMVHAVFDRTLNMDQDLNNDGSFGDLAVPKWFNEGSAEYLKGGADRLFGEVRNLISGGDTVDEAIDDVLNAVGNGQSWGGESLNYAAAYAAVRYLDANISAESGGSLTDYKDFLGALYNGGARDKSVDDIFNSLSSTNPSTSWGSLTDFINDFKTNGHAFVKSIYTDYDTAYTAAGGDVSAIDVGSIITGKNADNVVEDTLVAPGTSDDPMQNWIEIFPSTTENDAPLSFHIGANSSQTMDVALAKTDSASLGLNNVDVSADAQSGITSFDNAITTVSGIRSRFGAMTNRLEHALSVSLNSQENITASESRIRDVDMAQEMMNQTKNSILSKATQAMLAQANQQPQGVLQLLG</sequence>
<evidence type="ECO:0000313" key="7">
    <source>
        <dbReference type="EMBL" id="MBO1511733.1"/>
    </source>
</evidence>
<evidence type="ECO:0000256" key="3">
    <source>
        <dbReference type="ARBA" id="ARBA00023143"/>
    </source>
</evidence>
<dbReference type="NCBIfam" id="NF033876">
    <property type="entry name" value="flagella_HExxH"/>
    <property type="match status" value="1"/>
</dbReference>